<gene>
    <name evidence="2" type="ORF">ACFSOX_01420</name>
</gene>
<accession>A0ABW5AFW7</accession>
<keyword evidence="1" id="KW-0812">Transmembrane</keyword>
<evidence type="ECO:0000313" key="2">
    <source>
        <dbReference type="EMBL" id="MFD2180799.1"/>
    </source>
</evidence>
<keyword evidence="1" id="KW-1133">Transmembrane helix</keyword>
<evidence type="ECO:0000256" key="1">
    <source>
        <dbReference type="SAM" id="Phobius"/>
    </source>
</evidence>
<evidence type="ECO:0008006" key="4">
    <source>
        <dbReference type="Google" id="ProtNLM"/>
    </source>
</evidence>
<reference evidence="3" key="1">
    <citation type="journal article" date="2019" name="Int. J. Syst. Evol. Microbiol.">
        <title>The Global Catalogue of Microorganisms (GCM) 10K type strain sequencing project: providing services to taxonomists for standard genome sequencing and annotation.</title>
        <authorList>
            <consortium name="The Broad Institute Genomics Platform"/>
            <consortium name="The Broad Institute Genome Sequencing Center for Infectious Disease"/>
            <person name="Wu L."/>
            <person name="Ma J."/>
        </authorList>
    </citation>
    <scope>NUCLEOTIDE SEQUENCE [LARGE SCALE GENOMIC DNA]</scope>
    <source>
        <strain evidence="3">CGMCC 1.6774</strain>
    </source>
</reference>
<feature type="transmembrane region" description="Helical" evidence="1">
    <location>
        <begin position="89"/>
        <end position="117"/>
    </location>
</feature>
<protein>
    <recommendedName>
        <fullName evidence="4">Vitamin K epoxide reductase domain-containing protein</fullName>
    </recommendedName>
</protein>
<keyword evidence="3" id="KW-1185">Reference proteome</keyword>
<evidence type="ECO:0000313" key="3">
    <source>
        <dbReference type="Proteomes" id="UP001597314"/>
    </source>
</evidence>
<dbReference type="RefSeq" id="WP_378476003.1">
    <property type="nucleotide sequence ID" value="NZ_JBHUIW010000001.1"/>
</dbReference>
<dbReference type="Proteomes" id="UP001597314">
    <property type="component" value="Unassembled WGS sequence"/>
</dbReference>
<feature type="transmembrane region" description="Helical" evidence="1">
    <location>
        <begin position="63"/>
        <end position="82"/>
    </location>
</feature>
<keyword evidence="1" id="KW-0472">Membrane</keyword>
<dbReference type="EMBL" id="JBHUIW010000001">
    <property type="protein sequence ID" value="MFD2180799.1"/>
    <property type="molecule type" value="Genomic_DNA"/>
</dbReference>
<sequence length="127" mass="13188">MRPRFLPSCRATNGLITVGFLALGTALWIRYLVIENTSVGLACDAGTYHQTGVCTVRLVASRLFNVGVFGWVALGAALINLIRPSVFMLAIGLAASALGVVLYNAGLAGTGAAILALSLARPAREEA</sequence>
<organism evidence="2 3">
    <name type="scientific">Rhodoplanes azumiensis</name>
    <dbReference type="NCBI Taxonomy" id="1897628"/>
    <lineage>
        <taxon>Bacteria</taxon>
        <taxon>Pseudomonadati</taxon>
        <taxon>Pseudomonadota</taxon>
        <taxon>Alphaproteobacteria</taxon>
        <taxon>Hyphomicrobiales</taxon>
        <taxon>Nitrobacteraceae</taxon>
        <taxon>Rhodoplanes</taxon>
    </lineage>
</organism>
<feature type="transmembrane region" description="Helical" evidence="1">
    <location>
        <begin position="12"/>
        <end position="31"/>
    </location>
</feature>
<proteinExistence type="predicted"/>
<comment type="caution">
    <text evidence="2">The sequence shown here is derived from an EMBL/GenBank/DDBJ whole genome shotgun (WGS) entry which is preliminary data.</text>
</comment>
<name>A0ABW5AFW7_9BRAD</name>